<dbReference type="Pfam" id="PF00701">
    <property type="entry name" value="DHDPS"/>
    <property type="match status" value="1"/>
</dbReference>
<evidence type="ECO:0000256" key="4">
    <source>
        <dbReference type="ARBA" id="ARBA00012086"/>
    </source>
</evidence>
<comment type="pathway">
    <text evidence="2">Amino-acid biosynthesis; L-lysine biosynthesis via DAP pathway; (S)-tetrahydrodipicolinate from L-aspartate: step 3/4.</text>
</comment>
<dbReference type="InterPro" id="IPR005263">
    <property type="entry name" value="DapA"/>
</dbReference>
<reference evidence="19" key="1">
    <citation type="submission" date="2016-11" db="EMBL/GenBank/DDBJ databases">
        <authorList>
            <person name="Varghese N."/>
            <person name="Submissions S."/>
        </authorList>
    </citation>
    <scope>NUCLEOTIDE SEQUENCE [LARGE SCALE GENOMIC DNA]</scope>
    <source>
        <strain evidence="19">UWOS</strain>
    </source>
</reference>
<accession>A0A1T4N5A7</accession>
<keyword evidence="8" id="KW-0457">Lysine biosynthesis</keyword>
<reference evidence="17" key="2">
    <citation type="submission" date="2016-11" db="EMBL/GenBank/DDBJ databases">
        <authorList>
            <person name="Jaros S."/>
            <person name="Januszkiewicz K."/>
            <person name="Wedrychowicz H."/>
        </authorList>
    </citation>
    <scope>NUCLEOTIDE SEQUENCE [LARGE SCALE GENOMIC DNA]</scope>
    <source>
        <strain evidence="17">UWOS</strain>
    </source>
</reference>
<evidence type="ECO:0000256" key="15">
    <source>
        <dbReference type="PIRSR" id="PIRSR001365-2"/>
    </source>
</evidence>
<proteinExistence type="inferred from homology"/>
<evidence type="ECO:0000256" key="11">
    <source>
        <dbReference type="ARBA" id="ARBA00047836"/>
    </source>
</evidence>
<name>A0A1M6YK50_9BACT</name>
<keyword evidence="7" id="KW-0220">Diaminopimelate biosynthesis</keyword>
<dbReference type="InterPro" id="IPR013785">
    <property type="entry name" value="Aldolase_TIM"/>
</dbReference>
<keyword evidence="6" id="KW-0028">Amino-acid biosynthesis</keyword>
<feature type="active site" description="Schiff-base intermediate with substrate" evidence="14">
    <location>
        <position position="174"/>
    </location>
</feature>
<comment type="function">
    <text evidence="1">Catalyzes the condensation of (S)-aspartate-beta-semialdehyde [(S)-ASA] and pyruvate to 4-hydroxy-tetrahydrodipicolinate (HTPA).</text>
</comment>
<dbReference type="PIRSF" id="PIRSF001365">
    <property type="entry name" value="DHDPS"/>
    <property type="match status" value="1"/>
</dbReference>
<organism evidence="17 19">
    <name type="scientific">Fibrobacter intestinalis</name>
    <dbReference type="NCBI Taxonomy" id="28122"/>
    <lineage>
        <taxon>Bacteria</taxon>
        <taxon>Pseudomonadati</taxon>
        <taxon>Fibrobacterota</taxon>
        <taxon>Fibrobacteria</taxon>
        <taxon>Fibrobacterales</taxon>
        <taxon>Fibrobacteraceae</taxon>
        <taxon>Fibrobacter</taxon>
    </lineage>
</organism>
<evidence type="ECO:0000313" key="17">
    <source>
        <dbReference type="EMBL" id="SHL18628.1"/>
    </source>
</evidence>
<evidence type="ECO:0000313" key="20">
    <source>
        <dbReference type="Proteomes" id="UP000190449"/>
    </source>
</evidence>
<dbReference type="Gene3D" id="3.20.20.70">
    <property type="entry name" value="Aldolase class I"/>
    <property type="match status" value="1"/>
</dbReference>
<evidence type="ECO:0000256" key="3">
    <source>
        <dbReference type="ARBA" id="ARBA00007592"/>
    </source>
</evidence>
<sequence>MQITNASQLRGVFPALFTPLKDDDPKNLRNSIDYKKMEKMIDDLIAAGVSGILPVGTTGQSATVTHKQHLDIIKFTLDYVDGRVPVIAGAGSNCTRESVEMIEEVLKIAAVPVLCVTGYYNNPSQEGIEKHFKTLSSETGAKIIIYNVPGRTASYVHPDTLISLSEDKNIIGLKQAVDFRIGEKFHEDTKRVINETKNNDFAVMSGEDGFFIDMLEMGGTALVSATANIPEAAKIFVELYESFQKGEFQKCDDLQDAARDFVETTFCRKNPIPLGTLFNSPLFQPMCNVRDTARGDEAEARILKLIREKAPSLIKYHQ</sequence>
<evidence type="ECO:0000256" key="1">
    <source>
        <dbReference type="ARBA" id="ARBA00003294"/>
    </source>
</evidence>
<feature type="site" description="L-lysine inhibitor binding" evidence="16">
    <location>
        <position position="93"/>
    </location>
</feature>
<dbReference type="PANTHER" id="PTHR12128">
    <property type="entry name" value="DIHYDRODIPICOLINATE SYNTHASE"/>
    <property type="match status" value="1"/>
</dbReference>
<protein>
    <recommendedName>
        <fullName evidence="4 12">4-hydroxy-tetrahydrodipicolinate synthase</fullName>
        <ecNumber evidence="4 12">4.3.3.7</ecNumber>
    </recommendedName>
</protein>
<dbReference type="UniPathway" id="UPA00034">
    <property type="reaction ID" value="UER00017"/>
</dbReference>
<dbReference type="CDD" id="cd00950">
    <property type="entry name" value="DHDPS"/>
    <property type="match status" value="1"/>
</dbReference>
<feature type="site" description="Part of a proton relay during catalysis" evidence="16">
    <location>
        <position position="57"/>
    </location>
</feature>
<reference evidence="18 20" key="3">
    <citation type="submission" date="2017-02" db="EMBL/GenBank/DDBJ databases">
        <authorList>
            <person name="Peterson S.W."/>
        </authorList>
    </citation>
    <scope>NUCLEOTIDE SEQUENCE [LARGE SCALE GENOMIC DNA]</scope>
    <source>
        <strain evidence="18 20">ATCC 43854</strain>
    </source>
</reference>
<evidence type="ECO:0000256" key="10">
    <source>
        <dbReference type="ARBA" id="ARBA00023270"/>
    </source>
</evidence>
<dbReference type="GO" id="GO:0019877">
    <property type="term" value="P:diaminopimelate biosynthetic process"/>
    <property type="evidence" value="ECO:0007669"/>
    <property type="project" value="UniProtKB-KW"/>
</dbReference>
<dbReference type="EC" id="4.3.3.7" evidence="4 12"/>
<gene>
    <name evidence="18" type="ORF">SAMN02745108_01483</name>
    <name evidence="17" type="ORF">SAMN05720469_1442</name>
</gene>
<dbReference type="SUPFAM" id="SSF51569">
    <property type="entry name" value="Aldolase"/>
    <property type="match status" value="1"/>
</dbReference>
<dbReference type="PRINTS" id="PR00146">
    <property type="entry name" value="DHPICSNTHASE"/>
</dbReference>
<dbReference type="Proteomes" id="UP000184275">
    <property type="component" value="Unassembled WGS sequence"/>
</dbReference>
<feature type="active site" description="Proton donor/acceptor" evidence="14">
    <location>
        <position position="146"/>
    </location>
</feature>
<evidence type="ECO:0000256" key="12">
    <source>
        <dbReference type="NCBIfam" id="TIGR00674"/>
    </source>
</evidence>
<evidence type="ECO:0000256" key="6">
    <source>
        <dbReference type="ARBA" id="ARBA00022605"/>
    </source>
</evidence>
<evidence type="ECO:0000256" key="2">
    <source>
        <dbReference type="ARBA" id="ARBA00005120"/>
    </source>
</evidence>
<evidence type="ECO:0000256" key="9">
    <source>
        <dbReference type="ARBA" id="ARBA00023239"/>
    </source>
</evidence>
<keyword evidence="19" id="KW-1185">Reference proteome</keyword>
<dbReference type="EMBL" id="FRAW01000044">
    <property type="protein sequence ID" value="SHL18628.1"/>
    <property type="molecule type" value="Genomic_DNA"/>
</dbReference>
<keyword evidence="10" id="KW-0704">Schiff base</keyword>
<dbReference type="PROSITE" id="PS00666">
    <property type="entry name" value="DHDPS_2"/>
    <property type="match status" value="1"/>
</dbReference>
<keyword evidence="9 13" id="KW-0456">Lyase</keyword>
<evidence type="ECO:0000256" key="7">
    <source>
        <dbReference type="ARBA" id="ARBA00022915"/>
    </source>
</evidence>
<dbReference type="RefSeq" id="WP_073306096.1">
    <property type="nucleotide sequence ID" value="NZ_FRAW01000044.1"/>
</dbReference>
<evidence type="ECO:0000313" key="19">
    <source>
        <dbReference type="Proteomes" id="UP000184275"/>
    </source>
</evidence>
<dbReference type="GO" id="GO:0009089">
    <property type="term" value="P:lysine biosynthetic process via diaminopimelate"/>
    <property type="evidence" value="ECO:0007669"/>
    <property type="project" value="UniProtKB-UniRule"/>
</dbReference>
<dbReference type="PANTHER" id="PTHR12128:SF66">
    <property type="entry name" value="4-HYDROXY-2-OXOGLUTARATE ALDOLASE, MITOCHONDRIAL"/>
    <property type="match status" value="1"/>
</dbReference>
<keyword evidence="5" id="KW-0963">Cytoplasm</keyword>
<evidence type="ECO:0000313" key="18">
    <source>
        <dbReference type="EMBL" id="SJZ74344.1"/>
    </source>
</evidence>
<feature type="site" description="L-lysine inhibitor binding" evidence="16">
    <location>
        <position position="119"/>
    </location>
</feature>
<accession>A0A1M6YK50</accession>
<feature type="site" description="L-lysine inhibitor binding" evidence="16">
    <location>
        <position position="97"/>
    </location>
</feature>
<dbReference type="Proteomes" id="UP000190449">
    <property type="component" value="Unassembled WGS sequence"/>
</dbReference>
<dbReference type="AlphaFoldDB" id="A0A1M6YK50"/>
<evidence type="ECO:0000256" key="13">
    <source>
        <dbReference type="PIRNR" id="PIRNR001365"/>
    </source>
</evidence>
<dbReference type="SMART" id="SM01130">
    <property type="entry name" value="DHDPS"/>
    <property type="match status" value="1"/>
</dbReference>
<dbReference type="InterPro" id="IPR002220">
    <property type="entry name" value="DapA-like"/>
</dbReference>
<comment type="catalytic activity">
    <reaction evidence="11">
        <text>L-aspartate 4-semialdehyde + pyruvate = (2S,4S)-4-hydroxy-2,3,4,5-tetrahydrodipicolinate + H2O + H(+)</text>
        <dbReference type="Rhea" id="RHEA:34171"/>
        <dbReference type="ChEBI" id="CHEBI:15361"/>
        <dbReference type="ChEBI" id="CHEBI:15377"/>
        <dbReference type="ChEBI" id="CHEBI:15378"/>
        <dbReference type="ChEBI" id="CHEBI:67139"/>
        <dbReference type="ChEBI" id="CHEBI:537519"/>
        <dbReference type="EC" id="4.3.3.7"/>
    </reaction>
</comment>
<feature type="site" description="Part of a proton relay during catalysis" evidence="16">
    <location>
        <position position="120"/>
    </location>
</feature>
<dbReference type="STRING" id="28122.SAMN02745108_01483"/>
<feature type="site" description="L-lysine inhibitor binding; via carbonyl oxygen" evidence="16">
    <location>
        <position position="62"/>
    </location>
</feature>
<evidence type="ECO:0000256" key="5">
    <source>
        <dbReference type="ARBA" id="ARBA00022490"/>
    </source>
</evidence>
<feature type="binding site" evidence="15">
    <location>
        <position position="58"/>
    </location>
    <ligand>
        <name>pyruvate</name>
        <dbReference type="ChEBI" id="CHEBI:15361"/>
    </ligand>
</feature>
<dbReference type="NCBIfam" id="TIGR00674">
    <property type="entry name" value="dapA"/>
    <property type="match status" value="1"/>
</dbReference>
<dbReference type="EMBL" id="FUWU01000022">
    <property type="protein sequence ID" value="SJZ74344.1"/>
    <property type="molecule type" value="Genomic_DNA"/>
</dbReference>
<dbReference type="InterPro" id="IPR020625">
    <property type="entry name" value="Schiff_base-form_aldolases_AS"/>
</dbReference>
<dbReference type="GO" id="GO:0008840">
    <property type="term" value="F:4-hydroxy-tetrahydrodipicolinate synthase activity"/>
    <property type="evidence" value="ECO:0007669"/>
    <property type="project" value="UniProtKB-UniRule"/>
</dbReference>
<comment type="similarity">
    <text evidence="3 13">Belongs to the DapA family.</text>
</comment>
<evidence type="ECO:0000256" key="8">
    <source>
        <dbReference type="ARBA" id="ARBA00023154"/>
    </source>
</evidence>
<evidence type="ECO:0000256" key="16">
    <source>
        <dbReference type="PIRSR" id="PIRSR001365-3"/>
    </source>
</evidence>
<evidence type="ECO:0000256" key="14">
    <source>
        <dbReference type="PIRSR" id="PIRSR001365-1"/>
    </source>
</evidence>
<feature type="binding site" evidence="15">
    <location>
        <position position="223"/>
    </location>
    <ligand>
        <name>pyruvate</name>
        <dbReference type="ChEBI" id="CHEBI:15361"/>
    </ligand>
</feature>